<feature type="region of interest" description="Disordered" evidence="1">
    <location>
        <begin position="16"/>
        <end position="66"/>
    </location>
</feature>
<proteinExistence type="predicted"/>
<feature type="compositionally biased region" description="Basic and acidic residues" evidence="1">
    <location>
        <begin position="24"/>
        <end position="40"/>
    </location>
</feature>
<dbReference type="AlphaFoldDB" id="A0AAN9U5I3"/>
<organism evidence="2 3">
    <name type="scientific">Cytospora paraplurivora</name>
    <dbReference type="NCBI Taxonomy" id="2898453"/>
    <lineage>
        <taxon>Eukaryota</taxon>
        <taxon>Fungi</taxon>
        <taxon>Dikarya</taxon>
        <taxon>Ascomycota</taxon>
        <taxon>Pezizomycotina</taxon>
        <taxon>Sordariomycetes</taxon>
        <taxon>Sordariomycetidae</taxon>
        <taxon>Diaporthales</taxon>
        <taxon>Cytosporaceae</taxon>
        <taxon>Cytospora</taxon>
    </lineage>
</organism>
<feature type="compositionally biased region" description="Polar residues" evidence="1">
    <location>
        <begin position="48"/>
        <end position="57"/>
    </location>
</feature>
<comment type="caution">
    <text evidence="2">The sequence shown here is derived from an EMBL/GenBank/DDBJ whole genome shotgun (WGS) entry which is preliminary data.</text>
</comment>
<evidence type="ECO:0000313" key="2">
    <source>
        <dbReference type="EMBL" id="KAK7738381.1"/>
    </source>
</evidence>
<reference evidence="2 3" key="1">
    <citation type="journal article" date="2023" name="PLoS ONE">
        <title>Cytospora paraplurivora sp. nov. isolated from orchards with fruit tree decline syndrome in Ontario, Canada.</title>
        <authorList>
            <person name="Ilyukhin E."/>
            <person name="Nguyen H.D.T."/>
            <person name="Castle A.J."/>
            <person name="Ellouze W."/>
        </authorList>
    </citation>
    <scope>NUCLEOTIDE SEQUENCE [LARGE SCALE GENOMIC DNA]</scope>
    <source>
        <strain evidence="2 3">FDS-564</strain>
    </source>
</reference>
<gene>
    <name evidence="2" type="ORF">SLS53_006194</name>
</gene>
<protein>
    <submittedName>
        <fullName evidence="2">Uncharacterized protein</fullName>
    </submittedName>
</protein>
<sequence length="66" mass="7314">MPDFYDVAMFQAAAQKNKNLLPKPNEKSDSRGQPAKKDAMASEVTLVNGDNGSQSQPKDTEDHHRK</sequence>
<dbReference type="Proteomes" id="UP001320245">
    <property type="component" value="Unassembled WGS sequence"/>
</dbReference>
<accession>A0AAN9U5I3</accession>
<dbReference type="EMBL" id="JAJSPL020000026">
    <property type="protein sequence ID" value="KAK7738381.1"/>
    <property type="molecule type" value="Genomic_DNA"/>
</dbReference>
<name>A0AAN9U5I3_9PEZI</name>
<evidence type="ECO:0000256" key="1">
    <source>
        <dbReference type="SAM" id="MobiDB-lite"/>
    </source>
</evidence>
<keyword evidence="3" id="KW-1185">Reference proteome</keyword>
<evidence type="ECO:0000313" key="3">
    <source>
        <dbReference type="Proteomes" id="UP001320245"/>
    </source>
</evidence>